<feature type="transmembrane region" description="Helical" evidence="10">
    <location>
        <begin position="323"/>
        <end position="345"/>
    </location>
</feature>
<sequence length="417" mass="45746">MRVGRTTTTYRTAEQEARHQKCVQTILYVLAAIFMIAVPIGLYEVEHVKKAASEAFYEIEPQVVPGATNEKSLASFAGHVVHVTGTPNPAELCDNDFGVCSNTFLRVQRNVEYCQWTEHYTEHKDRDNEGNTVTTRQYYYTLGWHGSPVSSLFFNQPFAHNNPQRNPFPSAGAVAASATVGPYTVPSTILARIDADRLLEPSRDQLRDFRESPAARDFQYIGRGYFYSPYQASTMSKIAQFAGRALEGSLDIQLGDFLKSCEAGDIRVHFKVADPEYVTVVAQQQSGNGMLNDAIASNGYHVGLIRSGLMSPSALFHFEVARLGWRVVALRCVAVAWGLVSLLVLRSVFPGLTTLHWAHYILGSLLMGSALSALGYILVWGATSWSALFICLGCLAALPTWAFTSGAMAAVPKVAAM</sequence>
<evidence type="ECO:0000256" key="10">
    <source>
        <dbReference type="SAM" id="Phobius"/>
    </source>
</evidence>
<dbReference type="PANTHER" id="PTHR13416:SF2">
    <property type="entry name" value="TRANSMEMBRANE PROTEIN 43"/>
    <property type="match status" value="1"/>
</dbReference>
<dbReference type="EMBL" id="JAPMOS010000020">
    <property type="protein sequence ID" value="KAJ4459340.1"/>
    <property type="molecule type" value="Genomic_DNA"/>
</dbReference>
<evidence type="ECO:0000256" key="5">
    <source>
        <dbReference type="ARBA" id="ARBA00022692"/>
    </source>
</evidence>
<comment type="subcellular location">
    <subcellularLocation>
        <location evidence="1">Endomembrane system</location>
        <topology evidence="1">Multi-pass membrane protein</topology>
    </subcellularLocation>
    <subcellularLocation>
        <location evidence="3">Endoplasmic reticulum membrane</location>
    </subcellularLocation>
    <subcellularLocation>
        <location evidence="2">Nucleus envelope</location>
    </subcellularLocation>
</comment>
<keyword evidence="5 10" id="KW-0812">Transmembrane</keyword>
<evidence type="ECO:0000256" key="8">
    <source>
        <dbReference type="ARBA" id="ARBA00023136"/>
    </source>
</evidence>
<evidence type="ECO:0000256" key="1">
    <source>
        <dbReference type="ARBA" id="ARBA00004127"/>
    </source>
</evidence>
<reference evidence="11" key="1">
    <citation type="journal article" date="2022" name="bioRxiv">
        <title>Genomics of Preaxostyla Flagellates Illuminates Evolutionary Transitions and the Path Towards Mitochondrial Loss.</title>
        <authorList>
            <person name="Novak L.V.F."/>
            <person name="Treitli S.C."/>
            <person name="Pyrih J."/>
            <person name="Halakuc P."/>
            <person name="Pipaliya S.V."/>
            <person name="Vacek V."/>
            <person name="Brzon O."/>
            <person name="Soukal P."/>
            <person name="Eme L."/>
            <person name="Dacks J.B."/>
            <person name="Karnkowska A."/>
            <person name="Elias M."/>
            <person name="Hampl V."/>
        </authorList>
    </citation>
    <scope>NUCLEOTIDE SEQUENCE</scope>
    <source>
        <strain evidence="11">RCP-MX</strain>
    </source>
</reference>
<evidence type="ECO:0000256" key="6">
    <source>
        <dbReference type="ARBA" id="ARBA00022824"/>
    </source>
</evidence>
<keyword evidence="12" id="KW-1185">Reference proteome</keyword>
<proteinExistence type="inferred from homology"/>
<evidence type="ECO:0000313" key="11">
    <source>
        <dbReference type="EMBL" id="KAJ4459340.1"/>
    </source>
</evidence>
<accession>A0ABQ8UJD6</accession>
<protein>
    <submittedName>
        <fullName evidence="11">Transmembrane protein 43</fullName>
    </submittedName>
</protein>
<evidence type="ECO:0000313" key="12">
    <source>
        <dbReference type="Proteomes" id="UP001141327"/>
    </source>
</evidence>
<dbReference type="PANTHER" id="PTHR13416">
    <property type="match status" value="1"/>
</dbReference>
<evidence type="ECO:0000256" key="3">
    <source>
        <dbReference type="ARBA" id="ARBA00004586"/>
    </source>
</evidence>
<dbReference type="Pfam" id="PF07787">
    <property type="entry name" value="TMEM43"/>
    <property type="match status" value="1"/>
</dbReference>
<feature type="transmembrane region" description="Helical" evidence="10">
    <location>
        <begin position="357"/>
        <end position="379"/>
    </location>
</feature>
<evidence type="ECO:0000256" key="9">
    <source>
        <dbReference type="ARBA" id="ARBA00023242"/>
    </source>
</evidence>
<keyword evidence="7 10" id="KW-1133">Transmembrane helix</keyword>
<feature type="transmembrane region" description="Helical" evidence="10">
    <location>
        <begin position="25"/>
        <end position="43"/>
    </location>
</feature>
<evidence type="ECO:0000256" key="4">
    <source>
        <dbReference type="ARBA" id="ARBA00006627"/>
    </source>
</evidence>
<dbReference type="InterPro" id="IPR012430">
    <property type="entry name" value="TMEM43_fam"/>
</dbReference>
<comment type="similarity">
    <text evidence="4">Belongs to the TMEM43 family.</text>
</comment>
<keyword evidence="9" id="KW-0539">Nucleus</keyword>
<comment type="caution">
    <text evidence="11">The sequence shown here is derived from an EMBL/GenBank/DDBJ whole genome shotgun (WGS) entry which is preliminary data.</text>
</comment>
<keyword evidence="6" id="KW-0256">Endoplasmic reticulum</keyword>
<organism evidence="11 12">
    <name type="scientific">Paratrimastix pyriformis</name>
    <dbReference type="NCBI Taxonomy" id="342808"/>
    <lineage>
        <taxon>Eukaryota</taxon>
        <taxon>Metamonada</taxon>
        <taxon>Preaxostyla</taxon>
        <taxon>Paratrimastigidae</taxon>
        <taxon>Paratrimastix</taxon>
    </lineage>
</organism>
<gene>
    <name evidence="11" type="ORF">PAPYR_4636</name>
</gene>
<feature type="transmembrane region" description="Helical" evidence="10">
    <location>
        <begin position="385"/>
        <end position="411"/>
    </location>
</feature>
<evidence type="ECO:0000256" key="7">
    <source>
        <dbReference type="ARBA" id="ARBA00022989"/>
    </source>
</evidence>
<keyword evidence="8 10" id="KW-0472">Membrane</keyword>
<dbReference type="Proteomes" id="UP001141327">
    <property type="component" value="Unassembled WGS sequence"/>
</dbReference>
<name>A0ABQ8UJD6_9EUKA</name>
<evidence type="ECO:0000256" key="2">
    <source>
        <dbReference type="ARBA" id="ARBA00004259"/>
    </source>
</evidence>